<keyword evidence="10" id="KW-0539">Nucleus</keyword>
<feature type="region of interest" description="Disordered" evidence="12">
    <location>
        <begin position="373"/>
        <end position="393"/>
    </location>
</feature>
<evidence type="ECO:0000256" key="2">
    <source>
        <dbReference type="ARBA" id="ARBA00004647"/>
    </source>
</evidence>
<keyword evidence="17" id="KW-1185">Reference proteome</keyword>
<protein>
    <submittedName>
        <fullName evidence="16">TPX2 microtubule nucleation factor</fullName>
    </submittedName>
</protein>
<dbReference type="PANTHER" id="PTHR14326:SF44">
    <property type="entry name" value="TARGETING PROTEIN FOR XKLP2"/>
    <property type="match status" value="1"/>
</dbReference>
<dbReference type="Ensembl" id="ENSOANT00000061302.1">
    <property type="protein sequence ID" value="ENSOANP00000053048.1"/>
    <property type="gene ID" value="ENSOANG00000012717.4"/>
</dbReference>
<evidence type="ECO:0000256" key="3">
    <source>
        <dbReference type="ARBA" id="ARBA00005885"/>
    </source>
</evidence>
<proteinExistence type="inferred from homology"/>
<dbReference type="GO" id="GO:0060090">
    <property type="term" value="F:molecular adaptor activity"/>
    <property type="evidence" value="ECO:0007669"/>
    <property type="project" value="Ensembl"/>
</dbReference>
<evidence type="ECO:0000256" key="8">
    <source>
        <dbReference type="ARBA" id="ARBA00022776"/>
    </source>
</evidence>
<dbReference type="GO" id="GO:0007020">
    <property type="term" value="P:microtubule nucleation"/>
    <property type="evidence" value="ECO:0007669"/>
    <property type="project" value="Ensembl"/>
</dbReference>
<dbReference type="GO" id="GO:0005654">
    <property type="term" value="C:nucleoplasm"/>
    <property type="evidence" value="ECO:0007669"/>
    <property type="project" value="Ensembl"/>
</dbReference>
<feature type="compositionally biased region" description="Basic and acidic residues" evidence="12">
    <location>
        <begin position="26"/>
        <end position="40"/>
    </location>
</feature>
<gene>
    <name evidence="16" type="primary">TPX2</name>
</gene>
<evidence type="ECO:0000259" key="14">
    <source>
        <dbReference type="Pfam" id="PF09041"/>
    </source>
</evidence>
<evidence type="ECO:0000256" key="4">
    <source>
        <dbReference type="ARBA" id="ARBA00022490"/>
    </source>
</evidence>
<feature type="domain" description="Aurora-A binding" evidence="14">
    <location>
        <begin position="1"/>
        <end position="66"/>
    </location>
</feature>
<dbReference type="Proteomes" id="UP000002279">
    <property type="component" value="Unplaced"/>
</dbReference>
<dbReference type="FunCoup" id="A0A6I8PKG3">
    <property type="interactions" value="637"/>
</dbReference>
<dbReference type="GO" id="GO:0051301">
    <property type="term" value="P:cell division"/>
    <property type="evidence" value="ECO:0007669"/>
    <property type="project" value="UniProtKB-KW"/>
</dbReference>
<evidence type="ECO:0000313" key="16">
    <source>
        <dbReference type="Ensembl" id="ENSOANP00000053048.1"/>
    </source>
</evidence>
<reference evidence="16" key="2">
    <citation type="submission" date="2025-09" db="UniProtKB">
        <authorList>
            <consortium name="Ensembl"/>
        </authorList>
    </citation>
    <scope>IDENTIFICATION</scope>
    <source>
        <strain evidence="16">Glennie</strain>
    </source>
</reference>
<keyword evidence="5" id="KW-0597">Phosphoprotein</keyword>
<dbReference type="GO" id="GO:0061676">
    <property type="term" value="F:importin-alpha family protein binding"/>
    <property type="evidence" value="ECO:0007669"/>
    <property type="project" value="Ensembl"/>
</dbReference>
<keyword evidence="9" id="KW-0206">Cytoskeleton</keyword>
<feature type="region of interest" description="Disordered" evidence="12">
    <location>
        <begin position="596"/>
        <end position="713"/>
    </location>
</feature>
<evidence type="ECO:0000256" key="6">
    <source>
        <dbReference type="ARBA" id="ARBA00022618"/>
    </source>
</evidence>
<dbReference type="InterPro" id="IPR009675">
    <property type="entry name" value="TPX2_fam"/>
</dbReference>
<feature type="compositionally biased region" description="Pro residues" evidence="12">
    <location>
        <begin position="380"/>
        <end position="390"/>
    </location>
</feature>
<dbReference type="GO" id="GO:0072686">
    <property type="term" value="C:mitotic spindle"/>
    <property type="evidence" value="ECO:0007669"/>
    <property type="project" value="Ensembl"/>
</dbReference>
<evidence type="ECO:0000256" key="9">
    <source>
        <dbReference type="ARBA" id="ARBA00023212"/>
    </source>
</evidence>
<dbReference type="InParanoid" id="A0A6I8PKG3"/>
<feature type="compositionally biased region" description="Basic and acidic residues" evidence="12">
    <location>
        <begin position="113"/>
        <end position="124"/>
    </location>
</feature>
<evidence type="ECO:0000259" key="13">
    <source>
        <dbReference type="Pfam" id="PF06886"/>
    </source>
</evidence>
<accession>A0A6I8PKG3</accession>
<dbReference type="AlphaFoldDB" id="A0A6I8PKG3"/>
<dbReference type="GeneTree" id="ENSGT00390000009842"/>
<feature type="domain" description="TPX2 C-terminal" evidence="13">
    <location>
        <begin position="507"/>
        <end position="552"/>
    </location>
</feature>
<feature type="region of interest" description="Disordered" evidence="12">
    <location>
        <begin position="22"/>
        <end position="58"/>
    </location>
</feature>
<evidence type="ECO:0000256" key="10">
    <source>
        <dbReference type="ARBA" id="ARBA00023242"/>
    </source>
</evidence>
<dbReference type="GO" id="GO:0005874">
    <property type="term" value="C:microtubule"/>
    <property type="evidence" value="ECO:0007669"/>
    <property type="project" value="UniProtKB-KW"/>
</dbReference>
<evidence type="ECO:0000256" key="11">
    <source>
        <dbReference type="ARBA" id="ARBA00023306"/>
    </source>
</evidence>
<feature type="compositionally biased region" description="Pro residues" evidence="12">
    <location>
        <begin position="155"/>
        <end position="164"/>
    </location>
</feature>
<evidence type="ECO:0000256" key="12">
    <source>
        <dbReference type="SAM" id="MobiDB-lite"/>
    </source>
</evidence>
<keyword evidence="7" id="KW-0493">Microtubule</keyword>
<dbReference type="GO" id="GO:0019901">
    <property type="term" value="F:protein kinase binding"/>
    <property type="evidence" value="ECO:0007669"/>
    <property type="project" value="Ensembl"/>
</dbReference>
<feature type="region of interest" description="Disordered" evidence="12">
    <location>
        <begin position="240"/>
        <end position="344"/>
    </location>
</feature>
<dbReference type="Pfam" id="PF12214">
    <property type="entry name" value="TPX2_importin"/>
    <property type="match status" value="1"/>
</dbReference>
<dbReference type="GO" id="GO:0060236">
    <property type="term" value="P:regulation of mitotic spindle organization"/>
    <property type="evidence" value="ECO:0007669"/>
    <property type="project" value="Ensembl"/>
</dbReference>
<dbReference type="OMA" id="GRHTVSC"/>
<reference evidence="16" key="1">
    <citation type="submission" date="2025-08" db="UniProtKB">
        <authorList>
            <consortium name="Ensembl"/>
        </authorList>
    </citation>
    <scope>IDENTIFICATION</scope>
    <source>
        <strain evidence="16">Glennie</strain>
    </source>
</reference>
<sequence length="713" mass="80149">MAQREESYSFDAPSAFINFTALDEDDGHHADTWFDQKADQENVPPAQPAIRLPTAKTPLRAANLPQAIVTPLLKSGKETPASCEFESTPAGSVHEGPRPGPRSVRRRNGAAGGDRRPARPDRLASDPSAGLIERGALKARPRPSGLSGGGEGGVPSPPTHPVAPSPAGYRKKVVKSTEEQELETRMRMQQEVMEMRRKNEESLKAALAGVGKPVKKTSGHVTKTVDFHFCTDQRPYRETTFPSHLRKHPPSPVQGCKGPTVPKPFNLSRGKKRQLEEGAAGGGGAPGYVPLAQQVEAFQRRTPSRYHLRSKKDVLLPPKPNAPKLTQPRTPSFQTKGRLRPPTCKSAAQLEAEELEKLQQYKFKAREVDPRILEGGPILPKKPPVKPPTQPVAFDLEIERRIQEREGKKPLAEEEEDAAAFEFHPRPCPTKILEDVVGVPQKRQLPITVPKSPAFALKNRMRGITRDEDEEEAPLRARPVPHYGVPFKPTAPEPRGLDVRPFSFDARDRQRQLHKEKMMEELRREEVPKFKAHPLPAFDTVVLPERKVKTATQLEPFHLHTDERGALKAETWKQQLEEDLRQQKEAACFKARPNVIIHQEPFVPRKDSKLATEPPGPAGSPRPDGFELATEKRARERQEFEKQLAELEAQRAQRQEQERQRQEDDRREALAKLRQDTVHRANPIRKYRSVEVKPSDQPLTTPVSPKFSDRFKC</sequence>
<feature type="region of interest" description="Disordered" evidence="12">
    <location>
        <begin position="405"/>
        <end position="425"/>
    </location>
</feature>
<feature type="compositionally biased region" description="Basic and acidic residues" evidence="12">
    <location>
        <begin position="175"/>
        <end position="184"/>
    </location>
</feature>
<feature type="region of interest" description="Disordered" evidence="12">
    <location>
        <begin position="458"/>
        <end position="501"/>
    </location>
</feature>
<dbReference type="GO" id="GO:0007026">
    <property type="term" value="P:negative regulation of microtubule depolymerization"/>
    <property type="evidence" value="ECO:0007669"/>
    <property type="project" value="Ensembl"/>
</dbReference>
<dbReference type="InterPro" id="IPR027330">
    <property type="entry name" value="TPX2_central_dom"/>
</dbReference>
<comment type="subcellular location">
    <subcellularLocation>
        <location evidence="2">Cytoplasm</location>
        <location evidence="2">Cytoskeleton</location>
        <location evidence="2">Spindle pole</location>
    </subcellularLocation>
    <subcellularLocation>
        <location evidence="1">Nucleus</location>
    </subcellularLocation>
</comment>
<keyword evidence="4" id="KW-0963">Cytoplasm</keyword>
<organism evidence="16 17">
    <name type="scientific">Ornithorhynchus anatinus</name>
    <name type="common">Duckbill platypus</name>
    <dbReference type="NCBI Taxonomy" id="9258"/>
    <lineage>
        <taxon>Eukaryota</taxon>
        <taxon>Metazoa</taxon>
        <taxon>Chordata</taxon>
        <taxon>Craniata</taxon>
        <taxon>Vertebrata</taxon>
        <taxon>Euteleostomi</taxon>
        <taxon>Mammalia</taxon>
        <taxon>Monotremata</taxon>
        <taxon>Ornithorhynchidae</taxon>
        <taxon>Ornithorhynchus</taxon>
    </lineage>
</organism>
<dbReference type="InterPro" id="IPR015128">
    <property type="entry name" value="Aurora-A-bd"/>
</dbReference>
<dbReference type="PANTHER" id="PTHR14326">
    <property type="entry name" value="TARGETING PROTEIN FOR XKLP2"/>
    <property type="match status" value="1"/>
</dbReference>
<dbReference type="GO" id="GO:0045171">
    <property type="term" value="C:intercellular bridge"/>
    <property type="evidence" value="ECO:0007669"/>
    <property type="project" value="Ensembl"/>
</dbReference>
<evidence type="ECO:0000256" key="5">
    <source>
        <dbReference type="ARBA" id="ARBA00022553"/>
    </source>
</evidence>
<dbReference type="Pfam" id="PF09041">
    <property type="entry name" value="Aurora-A_bind"/>
    <property type="match status" value="1"/>
</dbReference>
<keyword evidence="8" id="KW-0498">Mitosis</keyword>
<feature type="domain" description="TPX2 central" evidence="15">
    <location>
        <begin position="324"/>
        <end position="455"/>
    </location>
</feature>
<dbReference type="Pfam" id="PF06886">
    <property type="entry name" value="TPX2"/>
    <property type="match status" value="2"/>
</dbReference>
<feature type="region of interest" description="Disordered" evidence="12">
    <location>
        <begin position="73"/>
        <end position="184"/>
    </location>
</feature>
<keyword evidence="11" id="KW-0131">Cell cycle</keyword>
<name>A0A6I8PKG3_ORNAN</name>
<keyword evidence="6" id="KW-0132">Cell division</keyword>
<dbReference type="Bgee" id="ENSOANG00000012717">
    <property type="expression patterns" value="Expressed in fibroblast and 7 other cell types or tissues"/>
</dbReference>
<dbReference type="GO" id="GO:0043539">
    <property type="term" value="F:protein serine/threonine kinase activator activity"/>
    <property type="evidence" value="ECO:0007669"/>
    <property type="project" value="Ensembl"/>
</dbReference>
<evidence type="ECO:0000256" key="7">
    <source>
        <dbReference type="ARBA" id="ARBA00022701"/>
    </source>
</evidence>
<dbReference type="GO" id="GO:0000922">
    <property type="term" value="C:spindle pole"/>
    <property type="evidence" value="ECO:0007669"/>
    <property type="project" value="UniProtKB-SubCell"/>
</dbReference>
<dbReference type="GO" id="GO:0043203">
    <property type="term" value="C:axon hillock"/>
    <property type="evidence" value="ECO:0007669"/>
    <property type="project" value="Ensembl"/>
</dbReference>
<evidence type="ECO:0000313" key="17">
    <source>
        <dbReference type="Proteomes" id="UP000002279"/>
    </source>
</evidence>
<feature type="domain" description="TPX2 C-terminal" evidence="13">
    <location>
        <begin position="626"/>
        <end position="700"/>
    </location>
</feature>
<evidence type="ECO:0000259" key="15">
    <source>
        <dbReference type="Pfam" id="PF12214"/>
    </source>
</evidence>
<comment type="similarity">
    <text evidence="3">Belongs to the TPX2 family.</text>
</comment>
<evidence type="ECO:0000256" key="1">
    <source>
        <dbReference type="ARBA" id="ARBA00004123"/>
    </source>
</evidence>
<feature type="compositionally biased region" description="Basic and acidic residues" evidence="12">
    <location>
        <begin position="629"/>
        <end position="679"/>
    </location>
</feature>
<dbReference type="GO" id="GO:0090307">
    <property type="term" value="P:mitotic spindle assembly"/>
    <property type="evidence" value="ECO:0007669"/>
    <property type="project" value="Ensembl"/>
</dbReference>
<dbReference type="InterPro" id="IPR027329">
    <property type="entry name" value="TPX2_C"/>
</dbReference>